<dbReference type="Proteomes" id="UP001595789">
    <property type="component" value="Unassembled WGS sequence"/>
</dbReference>
<feature type="compositionally biased region" description="Polar residues" evidence="1">
    <location>
        <begin position="105"/>
        <end position="122"/>
    </location>
</feature>
<dbReference type="EMBL" id="JBHSBW010000011">
    <property type="protein sequence ID" value="MFC4212148.1"/>
    <property type="molecule type" value="Genomic_DNA"/>
</dbReference>
<evidence type="ECO:0000256" key="1">
    <source>
        <dbReference type="SAM" id="MobiDB-lite"/>
    </source>
</evidence>
<accession>A0ABV8PB02</accession>
<proteinExistence type="predicted"/>
<comment type="caution">
    <text evidence="2">The sequence shown here is derived from an EMBL/GenBank/DDBJ whole genome shotgun (WGS) entry which is preliminary data.</text>
</comment>
<keyword evidence="3" id="KW-1185">Reference proteome</keyword>
<protein>
    <submittedName>
        <fullName evidence="2">Uncharacterized protein</fullName>
    </submittedName>
</protein>
<organism evidence="2 3">
    <name type="scientific">Pedobacter lithocola</name>
    <dbReference type="NCBI Taxonomy" id="1908239"/>
    <lineage>
        <taxon>Bacteria</taxon>
        <taxon>Pseudomonadati</taxon>
        <taxon>Bacteroidota</taxon>
        <taxon>Sphingobacteriia</taxon>
        <taxon>Sphingobacteriales</taxon>
        <taxon>Sphingobacteriaceae</taxon>
        <taxon>Pedobacter</taxon>
    </lineage>
</organism>
<reference evidence="3" key="1">
    <citation type="journal article" date="2019" name="Int. J. Syst. Evol. Microbiol.">
        <title>The Global Catalogue of Microorganisms (GCM) 10K type strain sequencing project: providing services to taxonomists for standard genome sequencing and annotation.</title>
        <authorList>
            <consortium name="The Broad Institute Genomics Platform"/>
            <consortium name="The Broad Institute Genome Sequencing Center for Infectious Disease"/>
            <person name="Wu L."/>
            <person name="Ma J."/>
        </authorList>
    </citation>
    <scope>NUCLEOTIDE SEQUENCE [LARGE SCALE GENOMIC DNA]</scope>
    <source>
        <strain evidence="3">CCM 8691</strain>
    </source>
</reference>
<name>A0ABV8PB02_9SPHI</name>
<sequence length="238" mass="27537">MKFRIDYIRQLNAFRDIKLNTPGLTSGMIAVYHSLLEINNQWNWSEEFDVDFGYILALSKVDKTTYYKALEFFLVNGLIDRYTKGVNHYTKAKVTLTVLGEKSIGNSPTESPSKSLGNSLSEQDAEHNTLKETLNNKPKKETKIDFAIFWNLYPTKISKKKAKEKWDSLKQVDQTKIIEILPAYAVWKQFPGWNHPNPTTFLNQERWDDDISQNTLKSENPQHHVAPLPKSLQKFAVQ</sequence>
<gene>
    <name evidence="2" type="ORF">ACFOWA_13190</name>
</gene>
<feature type="region of interest" description="Disordered" evidence="1">
    <location>
        <begin position="105"/>
        <end position="136"/>
    </location>
</feature>
<dbReference type="RefSeq" id="WP_378985859.1">
    <property type="nucleotide sequence ID" value="NZ_JBHSBW010000011.1"/>
</dbReference>
<evidence type="ECO:0000313" key="3">
    <source>
        <dbReference type="Proteomes" id="UP001595789"/>
    </source>
</evidence>
<evidence type="ECO:0000313" key="2">
    <source>
        <dbReference type="EMBL" id="MFC4212148.1"/>
    </source>
</evidence>